<dbReference type="EMBL" id="BART01008612">
    <property type="protein sequence ID" value="GAG55727.1"/>
    <property type="molecule type" value="Genomic_DNA"/>
</dbReference>
<sequence>AVAALAYLLQRRSFDALHEPSLGIHYKNPAMLPSREVATAECKDIYAEYVMWNAGDIPILIWQPGPALPPGPGPVDPSKERVELKRVRGDKVVSEESFPIVLGRGEVCIWRQFTGDVAHLRPIMSEVHAVDRKKAVEFLENQEGDRRFLFEVVYFSKPSAVLTQSEVHRQYVGFSYTAPGADGEASND</sequence>
<protein>
    <submittedName>
        <fullName evidence="1">Uncharacterized protein</fullName>
    </submittedName>
</protein>
<reference evidence="1" key="1">
    <citation type="journal article" date="2014" name="Front. Microbiol.">
        <title>High frequency of phylogenetically diverse reductive dehalogenase-homologous genes in deep subseafloor sedimentary metagenomes.</title>
        <authorList>
            <person name="Kawai M."/>
            <person name="Futagami T."/>
            <person name="Toyoda A."/>
            <person name="Takaki Y."/>
            <person name="Nishi S."/>
            <person name="Hori S."/>
            <person name="Arai W."/>
            <person name="Tsubouchi T."/>
            <person name="Morono Y."/>
            <person name="Uchiyama I."/>
            <person name="Ito T."/>
            <person name="Fujiyama A."/>
            <person name="Inagaki F."/>
            <person name="Takami H."/>
        </authorList>
    </citation>
    <scope>NUCLEOTIDE SEQUENCE</scope>
    <source>
        <strain evidence="1">Expedition CK06-06</strain>
    </source>
</reference>
<comment type="caution">
    <text evidence="1">The sequence shown here is derived from an EMBL/GenBank/DDBJ whole genome shotgun (WGS) entry which is preliminary data.</text>
</comment>
<accession>X0ZBW5</accession>
<proteinExistence type="predicted"/>
<organism evidence="1">
    <name type="scientific">marine sediment metagenome</name>
    <dbReference type="NCBI Taxonomy" id="412755"/>
    <lineage>
        <taxon>unclassified sequences</taxon>
        <taxon>metagenomes</taxon>
        <taxon>ecological metagenomes</taxon>
    </lineage>
</organism>
<feature type="non-terminal residue" evidence="1">
    <location>
        <position position="1"/>
    </location>
</feature>
<dbReference type="AlphaFoldDB" id="X0ZBW5"/>
<gene>
    <name evidence="1" type="ORF">S01H4_19329</name>
</gene>
<evidence type="ECO:0000313" key="1">
    <source>
        <dbReference type="EMBL" id="GAG55727.1"/>
    </source>
</evidence>
<name>X0ZBW5_9ZZZZ</name>